<gene>
    <name evidence="3" type="ORF">HZA61_14975</name>
</gene>
<dbReference type="SUPFAM" id="SSF54001">
    <property type="entry name" value="Cysteine proteinases"/>
    <property type="match status" value="1"/>
</dbReference>
<dbReference type="InterPro" id="IPR024618">
    <property type="entry name" value="DUF3857"/>
</dbReference>
<name>A0A933SFK0_UNCEI</name>
<dbReference type="InterPro" id="IPR011990">
    <property type="entry name" value="TPR-like_helical_dom_sf"/>
</dbReference>
<dbReference type="Gene3D" id="3.10.620.30">
    <property type="match status" value="1"/>
</dbReference>
<organism evidence="3 4">
    <name type="scientific">Eiseniibacteriota bacterium</name>
    <dbReference type="NCBI Taxonomy" id="2212470"/>
    <lineage>
        <taxon>Bacteria</taxon>
        <taxon>Candidatus Eiseniibacteriota</taxon>
    </lineage>
</organism>
<evidence type="ECO:0000259" key="2">
    <source>
        <dbReference type="Pfam" id="PF12969"/>
    </source>
</evidence>
<accession>A0A933SFK0</accession>
<feature type="domain" description="DUF3857" evidence="2">
    <location>
        <begin position="77"/>
        <end position="243"/>
    </location>
</feature>
<feature type="chain" id="PRO_5038124961" evidence="1">
    <location>
        <begin position="36"/>
        <end position="1392"/>
    </location>
</feature>
<evidence type="ECO:0000256" key="1">
    <source>
        <dbReference type="SAM" id="SignalP"/>
    </source>
</evidence>
<keyword evidence="1" id="KW-0732">Signal</keyword>
<dbReference type="Pfam" id="PF12969">
    <property type="entry name" value="DUF3857"/>
    <property type="match status" value="1"/>
</dbReference>
<dbReference type="SUPFAM" id="SSF48452">
    <property type="entry name" value="TPR-like"/>
    <property type="match status" value="2"/>
</dbReference>
<proteinExistence type="predicted"/>
<evidence type="ECO:0000313" key="4">
    <source>
        <dbReference type="Proteomes" id="UP000696931"/>
    </source>
</evidence>
<dbReference type="Gene3D" id="1.25.40.10">
    <property type="entry name" value="Tetratricopeptide repeat domain"/>
    <property type="match status" value="2"/>
</dbReference>
<dbReference type="Gene3D" id="2.60.40.3140">
    <property type="match status" value="1"/>
</dbReference>
<feature type="signal peptide" evidence="1">
    <location>
        <begin position="1"/>
        <end position="35"/>
    </location>
</feature>
<dbReference type="InterPro" id="IPR038765">
    <property type="entry name" value="Papain-like_cys_pep_sf"/>
</dbReference>
<reference evidence="3" key="1">
    <citation type="submission" date="2020-07" db="EMBL/GenBank/DDBJ databases">
        <title>Huge and variable diversity of episymbiotic CPR bacteria and DPANN archaea in groundwater ecosystems.</title>
        <authorList>
            <person name="He C.Y."/>
            <person name="Keren R."/>
            <person name="Whittaker M."/>
            <person name="Farag I.F."/>
            <person name="Doudna J."/>
            <person name="Cate J.H.D."/>
            <person name="Banfield J.F."/>
        </authorList>
    </citation>
    <scope>NUCLEOTIDE SEQUENCE</scope>
    <source>
        <strain evidence="3">NC_groundwater_1813_Pr3_B-0.1um_71_17</strain>
    </source>
</reference>
<comment type="caution">
    <text evidence="3">The sequence shown here is derived from an EMBL/GenBank/DDBJ whole genome shotgun (WGS) entry which is preliminary data.</text>
</comment>
<dbReference type="EMBL" id="JACRIW010000109">
    <property type="protein sequence ID" value="MBI5170790.1"/>
    <property type="molecule type" value="Genomic_DNA"/>
</dbReference>
<evidence type="ECO:0000313" key="3">
    <source>
        <dbReference type="EMBL" id="MBI5170790.1"/>
    </source>
</evidence>
<dbReference type="Proteomes" id="UP000696931">
    <property type="component" value="Unassembled WGS sequence"/>
</dbReference>
<protein>
    <submittedName>
        <fullName evidence="3">DUF3857 domain-containing protein</fullName>
    </submittedName>
</protein>
<sequence length="1392" mass="151962">MSRPSPRVAPRSLRARTLIMLCFAAALCLPECATAATDAPKLVPAEELLRLSAATPSTPSDPVQVLLDEVRLQFDAQGRVTRTLHLVYRIDSSDRADDWASVSRWWQPWLQARPSIEAQVMDPNGKVQVLDAAQLTESTPESDRSDTWSDARKLSAPLPGVRKGCVVEELSVLRDTAVSVPAGSTTAWMIGRGVPVAQYRMTVDLPEGVTLQHRVEKFTGLEIERARENGRLTVTYTASRLPRVSMEGDGEPGDVPRVPTLLLSTGTSWERVVSAYRALVEPRLAQDPGHAAIAAFAAEVRKAAGARASREALVEAANRRLHPRVRYTGVELGAASIIPAYPSVTLERGYGDCKDKSFLLVALLRELGVPAELALLNTGPGRDVHPELPGWGIFDHAIVRVAGKTDLWVDATDATRRAGQLPPMDQDRLALPIHEGSRELVRIPLASPSDNAVREWREVTLPELGPARFVERSELRGAPEAEYRESYGDMTPDKLQESLQEYARNTYLAEGRARIAISDPQDFSKPFELTVTVDEGSRAETELEQAWLYIPRTALFSRLPDAMTSFEQDSLDHPAYSGVRKTALLLLDATVMEHRYTIVPPPGFLPDGPPEPVDVELGPCRFSARFDSEPSGTVTGRILFDPRVTRLSADEVNAFRKAYRDLLRTNMLRVSFRQSGLAKIDKGELLEGVNALRLATEKHPESAVAHMRLALGLRTAGMGDAARAEARTATRLAPGEARLFDQLGEILSSDVLGRPHASGWDREGAIAAYRRAFALDSTLKRARAGIALSLEFDSTGARYRTGADLEQALEIYRALGQDELNDLGIGTNLPALMLHMGRFAELEKWTRGYRGSTALGYRITAIAARGDIDAAIAESRSVDDSEEERRQALANASANLLMLGRYADAGRLVRASSRGQENAAELLAQADMLSRLRPYVAAAEESTSARALARRLFGGLLSLDSPGEWLSGFLSSRLRDTPEDPTTDIEGTRATMRRLTQSSGLALSVYRDLVMGLLVVKVEGDSTHAARLGLSAPGAGEALTLYAVKEASRWRLAGTGGDQKFKPEAAWWALVALERGDEAGARQWLRWRESETGAGNAYDSLVSQVFHAGNDAGDRLPLVIAAGLAQGDSATCVRALETEAKLVRGPDWGEREARLRLSLRAQAALGCGRLDSALVYAKELEAADPASTLAFAVETGARLRRQDLAGARAVVDSYLRLMPQHFGALQTGRTLAVRAEDWRSYRRFATAMASQGGSNDAVLNDWAWFDVFRDDVTDSTLERVHTAVRLAGKPEAGLLHTQAAVYTELGQLREARDVLVQYVEATPKSEIDDNAWYVIGRMAEKYGLRDAARDAYRRIRPNRTADEEVGSCHALAQRRLATLTGGAAGATGSRKK</sequence>